<evidence type="ECO:0000259" key="2">
    <source>
        <dbReference type="Pfam" id="PF12802"/>
    </source>
</evidence>
<keyword evidence="3" id="KW-0418">Kinase</keyword>
<dbReference type="PANTHER" id="PTHR18964">
    <property type="entry name" value="ROK (REPRESSOR, ORF, KINASE) FAMILY"/>
    <property type="match status" value="1"/>
</dbReference>
<dbReference type="SUPFAM" id="SSF53067">
    <property type="entry name" value="Actin-like ATPase domain"/>
    <property type="match status" value="1"/>
</dbReference>
<organism evidence="3 4">
    <name type="scientific">Deinococcus hopiensis KR-140</name>
    <dbReference type="NCBI Taxonomy" id="695939"/>
    <lineage>
        <taxon>Bacteria</taxon>
        <taxon>Thermotogati</taxon>
        <taxon>Deinococcota</taxon>
        <taxon>Deinococci</taxon>
        <taxon>Deinococcales</taxon>
        <taxon>Deinococcaceae</taxon>
        <taxon>Deinococcus</taxon>
    </lineage>
</organism>
<comment type="similarity">
    <text evidence="1">Belongs to the ROK (NagC/XylR) family.</text>
</comment>
<evidence type="ECO:0000313" key="3">
    <source>
        <dbReference type="EMBL" id="SMB81738.1"/>
    </source>
</evidence>
<dbReference type="PANTHER" id="PTHR18964:SF149">
    <property type="entry name" value="BIFUNCTIONAL UDP-N-ACETYLGLUCOSAMINE 2-EPIMERASE_N-ACETYLMANNOSAMINE KINASE"/>
    <property type="match status" value="1"/>
</dbReference>
<dbReference type="SUPFAM" id="SSF46785">
    <property type="entry name" value="Winged helix' DNA-binding domain"/>
    <property type="match status" value="1"/>
</dbReference>
<dbReference type="InterPro" id="IPR043129">
    <property type="entry name" value="ATPase_NBD"/>
</dbReference>
<gene>
    <name evidence="3" type="ORF">SAMN00790413_04700</name>
</gene>
<dbReference type="InterPro" id="IPR049874">
    <property type="entry name" value="ROK_cs"/>
</dbReference>
<evidence type="ECO:0000313" key="4">
    <source>
        <dbReference type="Proteomes" id="UP000192582"/>
    </source>
</evidence>
<evidence type="ECO:0000256" key="1">
    <source>
        <dbReference type="ARBA" id="ARBA00006479"/>
    </source>
</evidence>
<dbReference type="EMBL" id="FWWU01000005">
    <property type="protein sequence ID" value="SMB81738.1"/>
    <property type="molecule type" value="Genomic_DNA"/>
</dbReference>
<dbReference type="PROSITE" id="PS01125">
    <property type="entry name" value="ROK"/>
    <property type="match status" value="1"/>
</dbReference>
<dbReference type="GO" id="GO:0003700">
    <property type="term" value="F:DNA-binding transcription factor activity"/>
    <property type="evidence" value="ECO:0007669"/>
    <property type="project" value="InterPro"/>
</dbReference>
<dbReference type="Pfam" id="PF12802">
    <property type="entry name" value="MarR_2"/>
    <property type="match status" value="1"/>
</dbReference>
<dbReference type="InterPro" id="IPR000600">
    <property type="entry name" value="ROK"/>
</dbReference>
<dbReference type="Gene3D" id="3.30.420.40">
    <property type="match status" value="2"/>
</dbReference>
<dbReference type="OrthoDB" id="9796533at2"/>
<dbReference type="InterPro" id="IPR036388">
    <property type="entry name" value="WH-like_DNA-bd_sf"/>
</dbReference>
<name>A0A1W1UKT5_9DEIO</name>
<accession>A0A1W1UKT5</accession>
<reference evidence="3 4" key="1">
    <citation type="submission" date="2017-04" db="EMBL/GenBank/DDBJ databases">
        <authorList>
            <person name="Afonso C.L."/>
            <person name="Miller P.J."/>
            <person name="Scott M.A."/>
            <person name="Spackman E."/>
            <person name="Goraichik I."/>
            <person name="Dimitrov K.M."/>
            <person name="Suarez D.L."/>
            <person name="Swayne D.E."/>
        </authorList>
    </citation>
    <scope>NUCLEOTIDE SEQUENCE [LARGE SCALE GENOMIC DNA]</scope>
    <source>
        <strain evidence="3 4">KR-140</strain>
    </source>
</reference>
<keyword evidence="4" id="KW-1185">Reference proteome</keyword>
<dbReference type="Proteomes" id="UP000192582">
    <property type="component" value="Unassembled WGS sequence"/>
</dbReference>
<proteinExistence type="inferred from homology"/>
<sequence length="376" mass="39992">MSIQKQVLHLIRQHHEISQAEIRTITGHSASSISSAVKRAQNLGLIQEAGVTQEALGRPRTLLTLNPSFSYTIGVQLNAYQNEMVLTDLQGKVIHSRGLHSSELQPQQIADDIATFIADVAEQPVVGVGLAVSGIIDHEQGICLDSTTTGWHNVPIASIVSARTGIPTYVENDANALALAELLFGEGRNLQSFIVLTLGKGIGAGIVIDRALYRGRNGIAGEVGHVRVATSSDYTCHCGKSDCLEAVASARAITRMLSDRIGQPVSTDTLGATLSQYPQQAAEVLTLAGDRLGGALAFLATVFDPDAVFIAPEPHLGLSNMQGAVTHGFHSDLLPVSRNPTTLKFLEEATDMWARGAASIAIERFFETVTSELVSA</sequence>
<dbReference type="InterPro" id="IPR000835">
    <property type="entry name" value="HTH_MarR-typ"/>
</dbReference>
<protein>
    <submittedName>
        <fullName evidence="3">Sugar kinase of the NBD/HSP70 family, may contain an N-terminal HTH domain</fullName>
    </submittedName>
</protein>
<dbReference type="Pfam" id="PF00480">
    <property type="entry name" value="ROK"/>
    <property type="match status" value="1"/>
</dbReference>
<dbReference type="STRING" id="695939.SAMN00790413_04700"/>
<dbReference type="Gene3D" id="1.10.10.10">
    <property type="entry name" value="Winged helix-like DNA-binding domain superfamily/Winged helix DNA-binding domain"/>
    <property type="match status" value="1"/>
</dbReference>
<feature type="domain" description="HTH marR-type" evidence="2">
    <location>
        <begin position="4"/>
        <end position="47"/>
    </location>
</feature>
<dbReference type="GO" id="GO:0016301">
    <property type="term" value="F:kinase activity"/>
    <property type="evidence" value="ECO:0007669"/>
    <property type="project" value="UniProtKB-KW"/>
</dbReference>
<keyword evidence="3" id="KW-0808">Transferase</keyword>
<dbReference type="InterPro" id="IPR036390">
    <property type="entry name" value="WH_DNA-bd_sf"/>
</dbReference>
<dbReference type="AlphaFoldDB" id="A0A1W1UKT5"/>